<keyword evidence="2 4" id="KW-0238">DNA-binding</keyword>
<dbReference type="InterPro" id="IPR016032">
    <property type="entry name" value="Sig_transdc_resp-reg_C-effctor"/>
</dbReference>
<feature type="domain" description="OmpR/PhoB-type" evidence="5">
    <location>
        <begin position="127"/>
        <end position="230"/>
    </location>
</feature>
<dbReference type="Gene3D" id="1.10.10.10">
    <property type="entry name" value="Winged helix-like DNA-binding domain superfamily/Winged helix DNA-binding domain"/>
    <property type="match status" value="1"/>
</dbReference>
<dbReference type="Proteomes" id="UP000664601">
    <property type="component" value="Unassembled WGS sequence"/>
</dbReference>
<comment type="caution">
    <text evidence="6">The sequence shown here is derived from an EMBL/GenBank/DDBJ whole genome shotgun (WGS) entry which is preliminary data.</text>
</comment>
<protein>
    <submittedName>
        <fullName evidence="6">Response regulator transcription factor</fullName>
    </submittedName>
</protein>
<dbReference type="PROSITE" id="PS51755">
    <property type="entry name" value="OMPR_PHOB"/>
    <property type="match status" value="1"/>
</dbReference>
<evidence type="ECO:0000256" key="3">
    <source>
        <dbReference type="ARBA" id="ARBA00023163"/>
    </source>
</evidence>
<dbReference type="SMART" id="SM00862">
    <property type="entry name" value="Trans_reg_C"/>
    <property type="match status" value="1"/>
</dbReference>
<feature type="DNA-binding region" description="OmpR/PhoB-type" evidence="4">
    <location>
        <begin position="127"/>
        <end position="230"/>
    </location>
</feature>
<name>A0ABS3LH66_9ENTE</name>
<keyword evidence="7" id="KW-1185">Reference proteome</keyword>
<reference evidence="6 7" key="1">
    <citation type="submission" date="2021-03" db="EMBL/GenBank/DDBJ databases">
        <title>Enterococcal diversity collection.</title>
        <authorList>
            <person name="Gilmore M.S."/>
            <person name="Schwartzman J."/>
            <person name="Van Tyne D."/>
            <person name="Martin M."/>
            <person name="Earl A.M."/>
            <person name="Manson A.L."/>
            <person name="Straub T."/>
            <person name="Salamzade R."/>
            <person name="Saavedra J."/>
            <person name="Lebreton F."/>
            <person name="Prichula J."/>
            <person name="Schaufler K."/>
            <person name="Gaca A."/>
            <person name="Sgardioli B."/>
            <person name="Wagenaar J."/>
            <person name="Strong T."/>
        </authorList>
    </citation>
    <scope>NUCLEOTIDE SEQUENCE [LARGE SCALE GENOMIC DNA]</scope>
    <source>
        <strain evidence="6 7">669A</strain>
    </source>
</reference>
<dbReference type="EMBL" id="JAFREM010000029">
    <property type="protein sequence ID" value="MBO1308056.1"/>
    <property type="molecule type" value="Genomic_DNA"/>
</dbReference>
<accession>A0ABS3LH66</accession>
<dbReference type="InterPro" id="IPR001867">
    <property type="entry name" value="OmpR/PhoB-type_DNA-bd"/>
</dbReference>
<sequence>MQHVLLLTKNVLAEERLIKKLHHLNYEVLCSSDWIEHLAQGKSPLRLNYFQAVILSDTLSDSDLVRFLPNLSSPSLAIIRVSTPEYTEDRDKLSEWVHEWIAKEDSLEQIREALYRTVKETKPQPLNVTFSADFSKIGNNDSSESNLVSGLRIKLSKKEKKVLDHLVAAGAKEVILDRKELCEYIWGIDSDSNMSQLSCLINKIKKKFERAGVPGETITTLWGRGYKLNDEFYRQLLQNASEVKNLVYQMD</sequence>
<evidence type="ECO:0000313" key="6">
    <source>
        <dbReference type="EMBL" id="MBO1308056.1"/>
    </source>
</evidence>
<dbReference type="RefSeq" id="WP_207675044.1">
    <property type="nucleotide sequence ID" value="NZ_JAFREM010000029.1"/>
</dbReference>
<evidence type="ECO:0000256" key="2">
    <source>
        <dbReference type="ARBA" id="ARBA00023125"/>
    </source>
</evidence>
<dbReference type="InterPro" id="IPR036388">
    <property type="entry name" value="WH-like_DNA-bd_sf"/>
</dbReference>
<gene>
    <name evidence="6" type="ORF">JZO70_17910</name>
</gene>
<proteinExistence type="predicted"/>
<keyword evidence="3" id="KW-0804">Transcription</keyword>
<dbReference type="Pfam" id="PF00486">
    <property type="entry name" value="Trans_reg_C"/>
    <property type="match status" value="1"/>
</dbReference>
<evidence type="ECO:0000256" key="4">
    <source>
        <dbReference type="PROSITE-ProRule" id="PRU01091"/>
    </source>
</evidence>
<evidence type="ECO:0000259" key="5">
    <source>
        <dbReference type="PROSITE" id="PS51755"/>
    </source>
</evidence>
<dbReference type="SUPFAM" id="SSF46894">
    <property type="entry name" value="C-terminal effector domain of the bipartite response regulators"/>
    <property type="match status" value="1"/>
</dbReference>
<evidence type="ECO:0000313" key="7">
    <source>
        <dbReference type="Proteomes" id="UP000664601"/>
    </source>
</evidence>
<keyword evidence="1" id="KW-0805">Transcription regulation</keyword>
<evidence type="ECO:0000256" key="1">
    <source>
        <dbReference type="ARBA" id="ARBA00023015"/>
    </source>
</evidence>
<organism evidence="6 7">
    <name type="scientific">Candidatus Enterococcus moelleringii</name>
    <dbReference type="NCBI Taxonomy" id="2815325"/>
    <lineage>
        <taxon>Bacteria</taxon>
        <taxon>Bacillati</taxon>
        <taxon>Bacillota</taxon>
        <taxon>Bacilli</taxon>
        <taxon>Lactobacillales</taxon>
        <taxon>Enterococcaceae</taxon>
        <taxon>Enterococcus</taxon>
    </lineage>
</organism>
<dbReference type="CDD" id="cd00383">
    <property type="entry name" value="trans_reg_C"/>
    <property type="match status" value="1"/>
</dbReference>